<evidence type="ECO:0000313" key="3">
    <source>
        <dbReference type="Proteomes" id="UP000198824"/>
    </source>
</evidence>
<dbReference type="EMBL" id="FOZG01000002">
    <property type="protein sequence ID" value="SFS04998.1"/>
    <property type="molecule type" value="Genomic_DNA"/>
</dbReference>
<reference evidence="2 3" key="1">
    <citation type="submission" date="2016-10" db="EMBL/GenBank/DDBJ databases">
        <authorList>
            <person name="de Groot N.N."/>
        </authorList>
    </citation>
    <scope>NUCLEOTIDE SEQUENCE [LARGE SCALE GENOMIC DNA]</scope>
    <source>
        <strain evidence="2 3">S5-249</strain>
    </source>
</reference>
<dbReference type="AlphaFoldDB" id="A0A1I6LNN3"/>
<keyword evidence="3" id="KW-1185">Reference proteome</keyword>
<dbReference type="InterPro" id="IPR051049">
    <property type="entry name" value="Dienelactone_hydrolase-like"/>
</dbReference>
<dbReference type="SUPFAM" id="SSF53474">
    <property type="entry name" value="alpha/beta-Hydrolases"/>
    <property type="match status" value="1"/>
</dbReference>
<feature type="domain" description="Dienelactone hydrolase" evidence="1">
    <location>
        <begin position="16"/>
        <end position="230"/>
    </location>
</feature>
<proteinExistence type="predicted"/>
<dbReference type="InterPro" id="IPR029058">
    <property type="entry name" value="AB_hydrolase_fold"/>
</dbReference>
<accession>A0A1I6LNN3</accession>
<dbReference type="Proteomes" id="UP000198824">
    <property type="component" value="Unassembled WGS sequence"/>
</dbReference>
<evidence type="ECO:0000313" key="2">
    <source>
        <dbReference type="EMBL" id="SFS04998.1"/>
    </source>
</evidence>
<sequence>MGERVTIPALGGEGSFGAYVSTPDGKPKGAVVVIQEVFGINAGIRAKVDAWAAEGYYAIALDLFWRLEPGIELDPDVPEQFERALALIRRFNVDAAVRDIEATIRFAREAAGGRKVGVVGFCLGGRMAYLSATRTDADAAVGYYGAGIDAVLGEAHAIANPLLLHFAGEDHFVPAETVTTIRTALAANPHVTIEEYPGVDHGFATSFGKRRVEEAAQLADGRTIAFFERHLAS</sequence>
<dbReference type="RefSeq" id="WP_242653519.1">
    <property type="nucleotide sequence ID" value="NZ_FOZG01000002.1"/>
</dbReference>
<dbReference type="PANTHER" id="PTHR46623">
    <property type="entry name" value="CARBOXYMETHYLENEBUTENOLIDASE-RELATED"/>
    <property type="match status" value="1"/>
</dbReference>
<name>A0A1I6LNN3_9SPHN</name>
<dbReference type="InterPro" id="IPR002925">
    <property type="entry name" value="Dienelactn_hydro"/>
</dbReference>
<protein>
    <submittedName>
        <fullName evidence="2">Carboxymethylenebutenolidase</fullName>
    </submittedName>
</protein>
<dbReference type="PANTHER" id="PTHR46623:SF6">
    <property type="entry name" value="ALPHA_BETA-HYDROLASES SUPERFAMILY PROTEIN"/>
    <property type="match status" value="1"/>
</dbReference>
<evidence type="ECO:0000259" key="1">
    <source>
        <dbReference type="Pfam" id="PF01738"/>
    </source>
</evidence>
<organism evidence="2 3">
    <name type="scientific">Sphingomonas jatrophae</name>
    <dbReference type="NCBI Taxonomy" id="1166337"/>
    <lineage>
        <taxon>Bacteria</taxon>
        <taxon>Pseudomonadati</taxon>
        <taxon>Pseudomonadota</taxon>
        <taxon>Alphaproteobacteria</taxon>
        <taxon>Sphingomonadales</taxon>
        <taxon>Sphingomonadaceae</taxon>
        <taxon>Sphingomonas</taxon>
    </lineage>
</organism>
<dbReference type="STRING" id="1166337.SAMN05192580_3032"/>
<gene>
    <name evidence="2" type="ORF">SAMN05192580_3032</name>
</gene>
<dbReference type="Pfam" id="PF01738">
    <property type="entry name" value="DLH"/>
    <property type="match status" value="1"/>
</dbReference>
<dbReference type="GO" id="GO:0016787">
    <property type="term" value="F:hydrolase activity"/>
    <property type="evidence" value="ECO:0007669"/>
    <property type="project" value="InterPro"/>
</dbReference>
<dbReference type="Gene3D" id="3.40.50.1820">
    <property type="entry name" value="alpha/beta hydrolase"/>
    <property type="match status" value="1"/>
</dbReference>